<evidence type="ECO:0000256" key="2">
    <source>
        <dbReference type="ARBA" id="ARBA00022737"/>
    </source>
</evidence>
<dbReference type="Pfam" id="PF13374">
    <property type="entry name" value="TPR_10"/>
    <property type="match status" value="1"/>
</dbReference>
<dbReference type="PANTHER" id="PTHR45641">
    <property type="entry name" value="TETRATRICOPEPTIDE REPEAT PROTEIN (AFU_ORTHOLOGUE AFUA_6G03870)"/>
    <property type="match status" value="1"/>
</dbReference>
<proteinExistence type="predicted"/>
<evidence type="ECO:0000259" key="6">
    <source>
        <dbReference type="Pfam" id="PF13525"/>
    </source>
</evidence>
<feature type="repeat" description="TPR" evidence="4">
    <location>
        <begin position="411"/>
        <end position="444"/>
    </location>
</feature>
<dbReference type="RefSeq" id="WP_075079759.1">
    <property type="nucleotide sequence ID" value="NZ_BDCO01000002.1"/>
</dbReference>
<feature type="signal peptide" evidence="5">
    <location>
        <begin position="1"/>
        <end position="24"/>
    </location>
</feature>
<dbReference type="OrthoDB" id="174110at2"/>
<keyword evidence="1 5" id="KW-0732">Signal</keyword>
<accession>A0A146G8R9</accession>
<evidence type="ECO:0000313" key="8">
    <source>
        <dbReference type="Proteomes" id="UP000076023"/>
    </source>
</evidence>
<dbReference type="Pfam" id="PF13525">
    <property type="entry name" value="YfiO"/>
    <property type="match status" value="1"/>
</dbReference>
<sequence length="1040" mass="113841">MIRVLPILLTAAVLFFGVAAPLQAQSPGAAQANSAAYDIYSTGDYKAAAAAYEKLIKDYPTDLVIPTAQIQLAFTYYFLARFDDALAILDKAVKGPPLPAELKQVVDSFIPQILSAKAAAMPMNDPKRVTTFNDAIKKFTDFINAYPQAPDLEAAIYGRAIAEYQIQKYDDVVKDLELNIQKFPNSSTIPVSKNLLAIAYATQGSLELNNPNGDRAKAFGLYQKAIALLRAIIDNKKDIALINEANFQLGEILFNQAAFSPEADRAPLYQQALDAYRAVAPKDAIIALQQAKIKEFPSRRLAAIQARDQAKLKLLEKENERELKKLAELQSKPDQVATALAKMGEIFFGQQQLNAARVVFQHVDPFLTTDDDKKRALYFTTMTYALQGVTDKAVAGYNQFQSKYKGDPVADNLPVAIGNMYLAQNNLPEAIKYFDESLAIYPKGRFVGISVVSKAAAEARTGKYTEAANTFKDYLSKNPPPEVGVIALSGLAGVYKDTQKWDDAIKSYQEVRSKYPNTPQADEASYWIAIGTQQKGDNVAAIPLLDEYVKTHPKTVFAPLALYTKAAAQLAVGQKEEGIATMAQVAAEYPDSQPAPFSYFIRAQLRAQEAKNDEVIALMKAFIEKYPKDDKVYSAYDTIAQLQTSAGQADDALATYRDYVAKYPDNPQAALALVKVATMQRAKAEGLGRYGALNEQERALWKTLIDSSIAASEELIKKYPDSPAVPETLQNLLRIQRTMMTAELKKAPEVQQYFEALAENAPNANAKSKIQFALANYVSESDKAKALEIMTAAYNPDVVYAPQDLDVYGLALIDAKKYNEATAVFQKIAKDYPTPAGTQPQAALPQIQEAQAISLFGLGRAAQASGDAAKAGQLFEQLKTLYGWSPKVLEANYGIAVAFKNQGKLDEAQNLLRGVIAGQQATAELRANATLLTGYILVERAKAETDPGKQRDLQGSAIDTFSKIGDYFEGVPVAAAEGLWNAGQLLELQAAGITDPKQKALQTQQFNRARSTYEQLVKDYPNSQYAPKAQERLTALGPKQ</sequence>
<feature type="domain" description="Outer membrane lipoprotein BamD-like" evidence="6">
    <location>
        <begin position="31"/>
        <end position="149"/>
    </location>
</feature>
<organism evidence="7 8">
    <name type="scientific">Terrimicrobium sacchariphilum</name>
    <dbReference type="NCBI Taxonomy" id="690879"/>
    <lineage>
        <taxon>Bacteria</taxon>
        <taxon>Pseudomonadati</taxon>
        <taxon>Verrucomicrobiota</taxon>
        <taxon>Terrimicrobiia</taxon>
        <taxon>Terrimicrobiales</taxon>
        <taxon>Terrimicrobiaceae</taxon>
        <taxon>Terrimicrobium</taxon>
    </lineage>
</organism>
<keyword evidence="8" id="KW-1185">Reference proteome</keyword>
<reference evidence="8" key="1">
    <citation type="journal article" date="2017" name="Genome Announc.">
        <title>Draft Genome Sequence of Terrimicrobium sacchariphilum NM-5T, a Facultative Anaerobic Soil Bacterium of the Class Spartobacteria.</title>
        <authorList>
            <person name="Qiu Y.L."/>
            <person name="Tourlousse D.M."/>
            <person name="Matsuura N."/>
            <person name="Ohashi A."/>
            <person name="Sekiguchi Y."/>
        </authorList>
    </citation>
    <scope>NUCLEOTIDE SEQUENCE [LARGE SCALE GENOMIC DNA]</scope>
    <source>
        <strain evidence="8">NM-5</strain>
    </source>
</reference>
<dbReference type="InterPro" id="IPR039565">
    <property type="entry name" value="BamD-like"/>
</dbReference>
<dbReference type="AlphaFoldDB" id="A0A146G8R9"/>
<dbReference type="EMBL" id="BDCO01000002">
    <property type="protein sequence ID" value="GAT34095.1"/>
    <property type="molecule type" value="Genomic_DNA"/>
</dbReference>
<dbReference type="SMART" id="SM00028">
    <property type="entry name" value="TPR"/>
    <property type="match status" value="6"/>
</dbReference>
<dbReference type="STRING" id="690879.TSACC_22518"/>
<dbReference type="PROSITE" id="PS50005">
    <property type="entry name" value="TPR"/>
    <property type="match status" value="1"/>
</dbReference>
<dbReference type="PANTHER" id="PTHR45641:SF19">
    <property type="entry name" value="NEPHROCYSTIN-3"/>
    <property type="match status" value="1"/>
</dbReference>
<feature type="chain" id="PRO_5007524827" evidence="5">
    <location>
        <begin position="25"/>
        <end position="1040"/>
    </location>
</feature>
<dbReference type="InParanoid" id="A0A146G8R9"/>
<evidence type="ECO:0000256" key="1">
    <source>
        <dbReference type="ARBA" id="ARBA00022729"/>
    </source>
</evidence>
<keyword evidence="3 4" id="KW-0802">TPR repeat</keyword>
<evidence type="ECO:0000256" key="3">
    <source>
        <dbReference type="ARBA" id="ARBA00022803"/>
    </source>
</evidence>
<comment type="caution">
    <text evidence="7">The sequence shown here is derived from an EMBL/GenBank/DDBJ whole genome shotgun (WGS) entry which is preliminary data.</text>
</comment>
<dbReference type="InterPro" id="IPR011990">
    <property type="entry name" value="TPR-like_helical_dom_sf"/>
</dbReference>
<evidence type="ECO:0000256" key="4">
    <source>
        <dbReference type="PROSITE-ProRule" id="PRU00339"/>
    </source>
</evidence>
<dbReference type="Gene3D" id="1.25.40.10">
    <property type="entry name" value="Tetratricopeptide repeat domain"/>
    <property type="match status" value="8"/>
</dbReference>
<dbReference type="SUPFAM" id="SSF48452">
    <property type="entry name" value="TPR-like"/>
    <property type="match status" value="3"/>
</dbReference>
<protein>
    <submittedName>
        <fullName evidence="7">Outer membrane protein assembly factor BamD, BamD/ComL family</fullName>
    </submittedName>
</protein>
<name>A0A146G8R9_TERSA</name>
<evidence type="ECO:0000256" key="5">
    <source>
        <dbReference type="SAM" id="SignalP"/>
    </source>
</evidence>
<dbReference type="InterPro" id="IPR019734">
    <property type="entry name" value="TPR_rpt"/>
</dbReference>
<dbReference type="Pfam" id="PF13174">
    <property type="entry name" value="TPR_6"/>
    <property type="match status" value="4"/>
</dbReference>
<keyword evidence="2" id="KW-0677">Repeat</keyword>
<gene>
    <name evidence="7" type="ORF">TSACC_22518</name>
</gene>
<dbReference type="Proteomes" id="UP000076023">
    <property type="component" value="Unassembled WGS sequence"/>
</dbReference>
<evidence type="ECO:0000313" key="7">
    <source>
        <dbReference type="EMBL" id="GAT34095.1"/>
    </source>
</evidence>